<feature type="region of interest" description="Disordered" evidence="1">
    <location>
        <begin position="1"/>
        <end position="182"/>
    </location>
</feature>
<name>A0A3P8KPZ8_TSUPA</name>
<dbReference type="Proteomes" id="UP000271626">
    <property type="component" value="Chromosome"/>
</dbReference>
<feature type="compositionally biased region" description="Polar residues" evidence="1">
    <location>
        <begin position="149"/>
        <end position="160"/>
    </location>
</feature>
<dbReference type="SUPFAM" id="SSF103196">
    <property type="entry name" value="Roadblock/LC7 domain"/>
    <property type="match status" value="1"/>
</dbReference>
<evidence type="ECO:0008006" key="4">
    <source>
        <dbReference type="Google" id="ProtNLM"/>
    </source>
</evidence>
<feature type="compositionally biased region" description="Low complexity" evidence="1">
    <location>
        <begin position="83"/>
        <end position="109"/>
    </location>
</feature>
<feature type="compositionally biased region" description="Pro residues" evidence="1">
    <location>
        <begin position="301"/>
        <end position="310"/>
    </location>
</feature>
<feature type="compositionally biased region" description="Pro residues" evidence="1">
    <location>
        <begin position="31"/>
        <end position="58"/>
    </location>
</feature>
<dbReference type="RefSeq" id="WP_227966633.1">
    <property type="nucleotide sequence ID" value="NZ_CP085954.1"/>
</dbReference>
<reference evidence="2 3" key="1">
    <citation type="submission" date="2018-12" db="EMBL/GenBank/DDBJ databases">
        <authorList>
            <consortium name="Pathogen Informatics"/>
        </authorList>
    </citation>
    <scope>NUCLEOTIDE SEQUENCE [LARGE SCALE GENOMIC DNA]</scope>
    <source>
        <strain evidence="2 3">NCTC10741</strain>
    </source>
</reference>
<feature type="compositionally biased region" description="Low complexity" evidence="1">
    <location>
        <begin position="279"/>
        <end position="300"/>
    </location>
</feature>
<dbReference type="EMBL" id="LR131273">
    <property type="protein sequence ID" value="VDR38217.1"/>
    <property type="molecule type" value="Genomic_DNA"/>
</dbReference>
<gene>
    <name evidence="2" type="ORF">NCTC10741_01332</name>
</gene>
<accession>A0A3P8KPZ8</accession>
<proteinExistence type="predicted"/>
<dbReference type="Gene3D" id="3.30.450.30">
    <property type="entry name" value="Dynein light chain 2a, cytoplasmic"/>
    <property type="match status" value="1"/>
</dbReference>
<dbReference type="AlphaFoldDB" id="A0A3P8KPZ8"/>
<evidence type="ECO:0000313" key="3">
    <source>
        <dbReference type="Proteomes" id="UP000271626"/>
    </source>
</evidence>
<feature type="compositionally biased region" description="Polar residues" evidence="1">
    <location>
        <begin position="120"/>
        <end position="133"/>
    </location>
</feature>
<sequence>MSGPRRPPNNRQRVEDYYGVHDTGMGSRPAPAAPPPPPTVPPAPGGPGGPAGPPPHGPPQGQVPQGPPPRRPRVIPPPEVQVAAKEAARSAAGAPPSAPGAPSNSAAEPPRTKPDPLTDPLTSETFQGVQPASDTFEAGVVGGFGYSGTTGPQAAPNPSATGFDGGFDQFAPPRFEPRAEGRTEDLWTDAAAQSAHADGETLEATFAEHHEPATETLDEPDESYIDVEVVDVEAAEPAAVADGARDRAADEPGVEEPVADAAVADAPVVDRPDVEEPGADTPDVTAPVADAPVADEAAPAAEPPADPAPPAQEATTVAEEPLGDDEPAVPEDEPAAQDSTVQEPADEPGGETAAQPAPTLPEPLAIDPFPYTQIDETYVDAETLQNLQTAQTPHEGKEPGDMTEFNESLNEAMNIDGALGVALVDAQSGMALATAGNPAEFNLEVAAAGNSALVQAMGRTLGDLDLDDHIEDILITLGTQYQIVRPINQGTDDLFLYLVLDRSRANLAMARFRLTKLAEQIEV</sequence>
<feature type="compositionally biased region" description="Acidic residues" evidence="1">
    <location>
        <begin position="321"/>
        <end position="335"/>
    </location>
</feature>
<feature type="region of interest" description="Disordered" evidence="1">
    <location>
        <begin position="235"/>
        <end position="367"/>
    </location>
</feature>
<protein>
    <recommendedName>
        <fullName evidence="4">Roadblock/LC7 family protein</fullName>
    </recommendedName>
</protein>
<organism evidence="2 3">
    <name type="scientific">Tsukamurella paurometabola</name>
    <name type="common">Corynebacterium paurometabolum</name>
    <dbReference type="NCBI Taxonomy" id="2061"/>
    <lineage>
        <taxon>Bacteria</taxon>
        <taxon>Bacillati</taxon>
        <taxon>Actinomycetota</taxon>
        <taxon>Actinomycetes</taxon>
        <taxon>Mycobacteriales</taxon>
        <taxon>Tsukamurellaceae</taxon>
        <taxon>Tsukamurella</taxon>
    </lineage>
</organism>
<evidence type="ECO:0000313" key="2">
    <source>
        <dbReference type="EMBL" id="VDR38217.1"/>
    </source>
</evidence>
<evidence type="ECO:0000256" key="1">
    <source>
        <dbReference type="SAM" id="MobiDB-lite"/>
    </source>
</evidence>
<feature type="compositionally biased region" description="Pro residues" evidence="1">
    <location>
        <begin position="65"/>
        <end position="79"/>
    </location>
</feature>